<evidence type="ECO:0000313" key="3">
    <source>
        <dbReference type="Proteomes" id="UP001501358"/>
    </source>
</evidence>
<feature type="domain" description="HTH cro/C1-type" evidence="1">
    <location>
        <begin position="19"/>
        <end position="72"/>
    </location>
</feature>
<protein>
    <submittedName>
        <fullName evidence="2">Helix-turn-helix transcriptional regulator</fullName>
    </submittedName>
</protein>
<dbReference type="Gene3D" id="1.10.260.40">
    <property type="entry name" value="lambda repressor-like DNA-binding domains"/>
    <property type="match status" value="1"/>
</dbReference>
<evidence type="ECO:0000313" key="2">
    <source>
        <dbReference type="EMBL" id="GAA2502289.1"/>
    </source>
</evidence>
<dbReference type="Pfam" id="PF13560">
    <property type="entry name" value="HTH_31"/>
    <property type="match status" value="1"/>
</dbReference>
<sequence length="271" mass="30235">MRQDNDLGSATLKYFGSQLKLFRQRAGMTREDLGVQVGYSEAMIAAIEQGRRFPQQELVDRADDVLGAGGLLRAGGPYLVRGRYPTWFRDFAVMEADAVSRCAYDSQVIPGLLQTATYARAVLSCYCPVLDDDRIEERVAARLGRQELLNRRPAPTLSFVIDEAALHRPIGGTAAWREQLLRLKTFQEVRHVSVQIMPLRRETHGGLNGPLVLLETADRHHVAYVEGQSGSFLVTDREEVSALMQRYGTLRAQALNPEESVSFIDEVLGDS</sequence>
<name>A0ABP5ZPI1_9ACTN</name>
<organism evidence="2 3">
    <name type="scientific">Streptomyces thermolineatus</name>
    <dbReference type="NCBI Taxonomy" id="44033"/>
    <lineage>
        <taxon>Bacteria</taxon>
        <taxon>Bacillati</taxon>
        <taxon>Actinomycetota</taxon>
        <taxon>Actinomycetes</taxon>
        <taxon>Kitasatosporales</taxon>
        <taxon>Streptomycetaceae</taxon>
        <taxon>Streptomyces</taxon>
    </lineage>
</organism>
<dbReference type="EMBL" id="BAAATA010000031">
    <property type="protein sequence ID" value="GAA2502289.1"/>
    <property type="molecule type" value="Genomic_DNA"/>
</dbReference>
<dbReference type="RefSeq" id="WP_344384913.1">
    <property type="nucleotide sequence ID" value="NZ_BAAATA010000031.1"/>
</dbReference>
<dbReference type="InterPro" id="IPR010982">
    <property type="entry name" value="Lambda_DNA-bd_dom_sf"/>
</dbReference>
<dbReference type="Proteomes" id="UP001501358">
    <property type="component" value="Unassembled WGS sequence"/>
</dbReference>
<keyword evidence="3" id="KW-1185">Reference proteome</keyword>
<accession>A0ABP5ZPI1</accession>
<proteinExistence type="predicted"/>
<dbReference type="SMART" id="SM00530">
    <property type="entry name" value="HTH_XRE"/>
    <property type="match status" value="1"/>
</dbReference>
<comment type="caution">
    <text evidence="2">The sequence shown here is derived from an EMBL/GenBank/DDBJ whole genome shotgun (WGS) entry which is preliminary data.</text>
</comment>
<reference evidence="3" key="1">
    <citation type="journal article" date="2019" name="Int. J. Syst. Evol. Microbiol.">
        <title>The Global Catalogue of Microorganisms (GCM) 10K type strain sequencing project: providing services to taxonomists for standard genome sequencing and annotation.</title>
        <authorList>
            <consortium name="The Broad Institute Genomics Platform"/>
            <consortium name="The Broad Institute Genome Sequencing Center for Infectious Disease"/>
            <person name="Wu L."/>
            <person name="Ma J."/>
        </authorList>
    </citation>
    <scope>NUCLEOTIDE SEQUENCE [LARGE SCALE GENOMIC DNA]</scope>
    <source>
        <strain evidence="3">JCM 6307</strain>
    </source>
</reference>
<dbReference type="SUPFAM" id="SSF47413">
    <property type="entry name" value="lambda repressor-like DNA-binding domains"/>
    <property type="match status" value="1"/>
</dbReference>
<dbReference type="PROSITE" id="PS50943">
    <property type="entry name" value="HTH_CROC1"/>
    <property type="match status" value="1"/>
</dbReference>
<gene>
    <name evidence="2" type="ORF">GCM10010406_43460</name>
</gene>
<dbReference type="Pfam" id="PF19054">
    <property type="entry name" value="DUF5753"/>
    <property type="match status" value="1"/>
</dbReference>
<evidence type="ECO:0000259" key="1">
    <source>
        <dbReference type="PROSITE" id="PS50943"/>
    </source>
</evidence>
<dbReference type="InterPro" id="IPR001387">
    <property type="entry name" value="Cro/C1-type_HTH"/>
</dbReference>
<dbReference type="InterPro" id="IPR043917">
    <property type="entry name" value="DUF5753"/>
</dbReference>
<dbReference type="CDD" id="cd00093">
    <property type="entry name" value="HTH_XRE"/>
    <property type="match status" value="1"/>
</dbReference>